<dbReference type="AlphaFoldDB" id="T0RJU3"/>
<feature type="signal peptide" evidence="2">
    <location>
        <begin position="1"/>
        <end position="18"/>
    </location>
</feature>
<dbReference type="PANTHER" id="PTHR34859">
    <property type="entry name" value="UNNAMED PRODUCT"/>
    <property type="match status" value="1"/>
</dbReference>
<dbReference type="EMBL" id="JH767177">
    <property type="protein sequence ID" value="EQC30177.1"/>
    <property type="molecule type" value="Genomic_DNA"/>
</dbReference>
<evidence type="ECO:0000256" key="2">
    <source>
        <dbReference type="SAM" id="SignalP"/>
    </source>
</evidence>
<dbReference type="Proteomes" id="UP000030762">
    <property type="component" value="Unassembled WGS sequence"/>
</dbReference>
<dbReference type="GeneID" id="19952756"/>
<dbReference type="PANTHER" id="PTHR34859:SF2">
    <property type="entry name" value="LYSM DOMAIN-CONTAINING PROTEIN"/>
    <property type="match status" value="1"/>
</dbReference>
<name>T0RJU3_SAPDV</name>
<feature type="region of interest" description="Disordered" evidence="1">
    <location>
        <begin position="368"/>
        <end position="442"/>
    </location>
</feature>
<accession>T0RJU3</accession>
<dbReference type="eggNOG" id="ENOG502S6IW">
    <property type="taxonomic scope" value="Eukaryota"/>
</dbReference>
<dbReference type="OMA" id="YENVGCC"/>
<keyword evidence="4" id="KW-1185">Reference proteome</keyword>
<sequence length="442" mass="46088">MQLAYLLACLAAPVAIYAQPEAGDMASTLRLVDGNIAQLIADMQTIAKDGLNETLRESIKVNLEQANAVALHNLNGSEVMLQDVARVTKPSKLEAFDPAQGIDIANGVQQAVQQVLSLLDPNPKVCMRKPVGRGVGTVLSNQCIAGEEPWGALCYPKCKEGYENVGCCICRKKGCGVDGVTDIGMSCTKPKAYGRGAGYAIWNQDKCNRQNKQGCEKNGLMWYPKCEKGYHNFGCCICTPDCPAGSHDDGAFCRKDHYGRGVGVSRLGCNGGLEQSGLLCYPKCDEGYMGLGPLCWPKCTGETPFRCGLFCASSSATCASSTVEIVGAAVKVALSIASEDVVGAIATTVQVGKKLIFMDKCPSPSPFAPTMSPLTPAPTAAPTTTIATTSAPTTAAPTTAVTTTSAPTTAAPTTTTPTTTAPMTPVATTPAPSSTDAPYPAY</sequence>
<keyword evidence="2" id="KW-0732">Signal</keyword>
<feature type="chain" id="PRO_5004584023" description="Secreted protein" evidence="2">
    <location>
        <begin position="19"/>
        <end position="442"/>
    </location>
</feature>
<evidence type="ECO:0000313" key="3">
    <source>
        <dbReference type="EMBL" id="EQC30177.1"/>
    </source>
</evidence>
<evidence type="ECO:0000256" key="1">
    <source>
        <dbReference type="SAM" id="MobiDB-lite"/>
    </source>
</evidence>
<evidence type="ECO:0000313" key="4">
    <source>
        <dbReference type="Proteomes" id="UP000030762"/>
    </source>
</evidence>
<dbReference type="VEuPathDB" id="FungiDB:SDRG_12029"/>
<protein>
    <recommendedName>
        <fullName evidence="5">Secreted protein</fullName>
    </recommendedName>
</protein>
<dbReference type="RefSeq" id="XP_008616309.1">
    <property type="nucleotide sequence ID" value="XM_008618087.1"/>
</dbReference>
<organism evidence="3 4">
    <name type="scientific">Saprolegnia diclina (strain VS20)</name>
    <dbReference type="NCBI Taxonomy" id="1156394"/>
    <lineage>
        <taxon>Eukaryota</taxon>
        <taxon>Sar</taxon>
        <taxon>Stramenopiles</taxon>
        <taxon>Oomycota</taxon>
        <taxon>Saprolegniomycetes</taxon>
        <taxon>Saprolegniales</taxon>
        <taxon>Saprolegniaceae</taxon>
        <taxon>Saprolegnia</taxon>
    </lineage>
</organism>
<dbReference type="OrthoDB" id="69915at2759"/>
<proteinExistence type="predicted"/>
<gene>
    <name evidence="3" type="ORF">SDRG_12029</name>
</gene>
<dbReference type="STRING" id="1156394.T0RJU3"/>
<evidence type="ECO:0008006" key="5">
    <source>
        <dbReference type="Google" id="ProtNLM"/>
    </source>
</evidence>
<dbReference type="InParanoid" id="T0RJU3"/>
<reference evidence="3 4" key="1">
    <citation type="submission" date="2012-04" db="EMBL/GenBank/DDBJ databases">
        <title>The Genome Sequence of Saprolegnia declina VS20.</title>
        <authorList>
            <consortium name="The Broad Institute Genome Sequencing Platform"/>
            <person name="Russ C."/>
            <person name="Nusbaum C."/>
            <person name="Tyler B."/>
            <person name="van West P."/>
            <person name="Dieguez-Uribeondo J."/>
            <person name="de Bruijn I."/>
            <person name="Tripathy S."/>
            <person name="Jiang R."/>
            <person name="Young S.K."/>
            <person name="Zeng Q."/>
            <person name="Gargeya S."/>
            <person name="Fitzgerald M."/>
            <person name="Haas B."/>
            <person name="Abouelleil A."/>
            <person name="Alvarado L."/>
            <person name="Arachchi H.M."/>
            <person name="Berlin A."/>
            <person name="Chapman S.B."/>
            <person name="Goldberg J."/>
            <person name="Griggs A."/>
            <person name="Gujja S."/>
            <person name="Hansen M."/>
            <person name="Howarth C."/>
            <person name="Imamovic A."/>
            <person name="Larimer J."/>
            <person name="McCowen C."/>
            <person name="Montmayeur A."/>
            <person name="Murphy C."/>
            <person name="Neiman D."/>
            <person name="Pearson M."/>
            <person name="Priest M."/>
            <person name="Roberts A."/>
            <person name="Saif S."/>
            <person name="Shea T."/>
            <person name="Sisk P."/>
            <person name="Sykes S."/>
            <person name="Wortman J."/>
            <person name="Nusbaum C."/>
            <person name="Birren B."/>
        </authorList>
    </citation>
    <scope>NUCLEOTIDE SEQUENCE [LARGE SCALE GENOMIC DNA]</scope>
    <source>
        <strain evidence="3 4">VS20</strain>
    </source>
</reference>